<organism evidence="2 3">
    <name type="scientific">Knufia fluminis</name>
    <dbReference type="NCBI Taxonomy" id="191047"/>
    <lineage>
        <taxon>Eukaryota</taxon>
        <taxon>Fungi</taxon>
        <taxon>Dikarya</taxon>
        <taxon>Ascomycota</taxon>
        <taxon>Pezizomycotina</taxon>
        <taxon>Eurotiomycetes</taxon>
        <taxon>Chaetothyriomycetidae</taxon>
        <taxon>Chaetothyriales</taxon>
        <taxon>Trichomeriaceae</taxon>
        <taxon>Knufia</taxon>
    </lineage>
</organism>
<comment type="caution">
    <text evidence="2">The sequence shown here is derived from an EMBL/GenBank/DDBJ whole genome shotgun (WGS) entry which is preliminary data.</text>
</comment>
<accession>A0AAN8I3E2</accession>
<dbReference type="AlphaFoldDB" id="A0AAN8I3E2"/>
<evidence type="ECO:0000313" key="3">
    <source>
        <dbReference type="Proteomes" id="UP001316803"/>
    </source>
</evidence>
<proteinExistence type="predicted"/>
<evidence type="ECO:0008006" key="4">
    <source>
        <dbReference type="Google" id="ProtNLM"/>
    </source>
</evidence>
<evidence type="ECO:0000313" key="2">
    <source>
        <dbReference type="EMBL" id="KAK5948276.1"/>
    </source>
</evidence>
<feature type="region of interest" description="Disordered" evidence="1">
    <location>
        <begin position="1"/>
        <end position="27"/>
    </location>
</feature>
<reference evidence="2 3" key="1">
    <citation type="submission" date="2022-12" db="EMBL/GenBank/DDBJ databases">
        <title>Genomic features and morphological characterization of a novel Knufia sp. strain isolated from spacecraft assembly facility.</title>
        <authorList>
            <person name="Teixeira M."/>
            <person name="Chander A.M."/>
            <person name="Stajich J.E."/>
            <person name="Venkateswaran K."/>
        </authorList>
    </citation>
    <scope>NUCLEOTIDE SEQUENCE [LARGE SCALE GENOMIC DNA]</scope>
    <source>
        <strain evidence="2 3">FJI-L2-BK-P2</strain>
    </source>
</reference>
<dbReference type="Proteomes" id="UP001316803">
    <property type="component" value="Unassembled WGS sequence"/>
</dbReference>
<protein>
    <recommendedName>
        <fullName evidence="4">SnoaL-like domain-containing protein</fullName>
    </recommendedName>
</protein>
<gene>
    <name evidence="2" type="ORF">OHC33_010710</name>
</gene>
<keyword evidence="3" id="KW-1185">Reference proteome</keyword>
<evidence type="ECO:0000256" key="1">
    <source>
        <dbReference type="SAM" id="MobiDB-lite"/>
    </source>
</evidence>
<name>A0AAN8I3E2_9EURO</name>
<sequence length="150" mass="17079">MSTISSRSNSWTSASSRSSSTSPVRSRYDPYDLESRAIKILTSLANNTRNAQLMAQHISPHIKVEHGDDSPVYSLKRYLSRFSDASAKYPMLRLSIQEACADELQRKVWVRSEITGLPGGAVKERIDMLTFDEHGMLVGSIDYQRLRRRW</sequence>
<feature type="compositionally biased region" description="Low complexity" evidence="1">
    <location>
        <begin position="1"/>
        <end position="25"/>
    </location>
</feature>
<dbReference type="EMBL" id="JAKLMC020000050">
    <property type="protein sequence ID" value="KAK5948276.1"/>
    <property type="molecule type" value="Genomic_DNA"/>
</dbReference>